<protein>
    <submittedName>
        <fullName evidence="2">GNAT family N-acetyltransferase</fullName>
    </submittedName>
</protein>
<dbReference type="Gene3D" id="3.40.630.30">
    <property type="match status" value="2"/>
</dbReference>
<dbReference type="InterPro" id="IPR000182">
    <property type="entry name" value="GNAT_dom"/>
</dbReference>
<gene>
    <name evidence="2" type="ORF">FGL98_03840</name>
</gene>
<dbReference type="PANTHER" id="PTHR43792:SF1">
    <property type="entry name" value="N-ACETYLTRANSFERASE DOMAIN-CONTAINING PROTEIN"/>
    <property type="match status" value="1"/>
</dbReference>
<proteinExistence type="predicted"/>
<keyword evidence="2" id="KW-0808">Transferase</keyword>
<feature type="domain" description="N-acetyltransferase" evidence="1">
    <location>
        <begin position="18"/>
        <end position="179"/>
    </location>
</feature>
<accession>A0A563E5Z4</accession>
<dbReference type="EMBL" id="VCQV01000004">
    <property type="protein sequence ID" value="TWP37855.1"/>
    <property type="molecule type" value="Genomic_DNA"/>
</dbReference>
<comment type="caution">
    <text evidence="2">The sequence shown here is derived from an EMBL/GenBank/DDBJ whole genome shotgun (WGS) entry which is preliminary data.</text>
</comment>
<dbReference type="CDD" id="cd04301">
    <property type="entry name" value="NAT_SF"/>
    <property type="match status" value="1"/>
</dbReference>
<feature type="domain" description="N-acetyltransferase" evidence="1">
    <location>
        <begin position="184"/>
        <end position="350"/>
    </location>
</feature>
<evidence type="ECO:0000259" key="1">
    <source>
        <dbReference type="PROSITE" id="PS51186"/>
    </source>
</evidence>
<reference evidence="2 3" key="2">
    <citation type="submission" date="2019-08" db="EMBL/GenBank/DDBJ databases">
        <title>Jejuicoccus antrihumi gen. nov., sp. nov., a new member of the family Dermacoccaceae isolated from a cave.</title>
        <authorList>
            <person name="Schumann P."/>
            <person name="Kim I.S."/>
        </authorList>
    </citation>
    <scope>NUCLEOTIDE SEQUENCE [LARGE SCALE GENOMIC DNA]</scope>
    <source>
        <strain evidence="2 3">C5-26</strain>
    </source>
</reference>
<evidence type="ECO:0000313" key="3">
    <source>
        <dbReference type="Proteomes" id="UP000320244"/>
    </source>
</evidence>
<dbReference type="InterPro" id="IPR016181">
    <property type="entry name" value="Acyl_CoA_acyltransferase"/>
</dbReference>
<organism evidence="2 3">
    <name type="scientific">Leekyejoonella antrihumi</name>
    <dbReference type="NCBI Taxonomy" id="1660198"/>
    <lineage>
        <taxon>Bacteria</taxon>
        <taxon>Bacillati</taxon>
        <taxon>Actinomycetota</taxon>
        <taxon>Actinomycetes</taxon>
        <taxon>Micrococcales</taxon>
        <taxon>Dermacoccaceae</taxon>
        <taxon>Leekyejoonella</taxon>
    </lineage>
</organism>
<dbReference type="Pfam" id="PF13508">
    <property type="entry name" value="Acetyltransf_7"/>
    <property type="match status" value="1"/>
</dbReference>
<dbReference type="PANTHER" id="PTHR43792">
    <property type="entry name" value="GNAT FAMILY, PUTATIVE (AFU_ORTHOLOGUE AFUA_3G00765)-RELATED-RELATED"/>
    <property type="match status" value="1"/>
</dbReference>
<evidence type="ECO:0000313" key="2">
    <source>
        <dbReference type="EMBL" id="TWP37855.1"/>
    </source>
</evidence>
<dbReference type="AlphaFoldDB" id="A0A563E5Z4"/>
<dbReference type="Pfam" id="PF13302">
    <property type="entry name" value="Acetyltransf_3"/>
    <property type="match status" value="1"/>
</dbReference>
<dbReference type="RefSeq" id="WP_146315391.1">
    <property type="nucleotide sequence ID" value="NZ_VCQV01000004.1"/>
</dbReference>
<dbReference type="InterPro" id="IPR051531">
    <property type="entry name" value="N-acetyltransferase"/>
</dbReference>
<dbReference type="OrthoDB" id="3572254at2"/>
<keyword evidence="3" id="KW-1185">Reference proteome</keyword>
<dbReference type="SUPFAM" id="SSF55729">
    <property type="entry name" value="Acyl-CoA N-acyltransferases (Nat)"/>
    <property type="match status" value="2"/>
</dbReference>
<sequence length="354" mass="38923">MPHSAVPAHLAEPSTRRLDLRRMTWDDLDRIHAWESDPTSFTHAPQARHTSIEQTRDLMQRWIGSWEQDGLSYWIAERRDTGLPVGFGGIRATRHGFNLAYRLDEAHRGHGYAAEIARTATALATEWCPGREVYAMIRPVNTASLRTAERAGLWLTDERPEQPPPDGAEPALIYLLPRMLAGSDDVVPEAPVYAEALDLWCAVNEAGGSVGFEGAAPRDDVAVALDEHLVACASGTAVMGRLVHPQTGALLGLAFWTVFSNSKVAHIGVLKRVMVDPRHRGRNLGSVLMGGMHAIARDHGVEVARLNYRGGTGVGAFYETCGYREIGRLPRGLRFTFGDVDDVDMARRLDGHPL</sequence>
<reference evidence="2 3" key="1">
    <citation type="submission" date="2019-05" db="EMBL/GenBank/DDBJ databases">
        <authorList>
            <person name="Lee S.D."/>
        </authorList>
    </citation>
    <scope>NUCLEOTIDE SEQUENCE [LARGE SCALE GENOMIC DNA]</scope>
    <source>
        <strain evidence="2 3">C5-26</strain>
    </source>
</reference>
<dbReference type="PROSITE" id="PS51186">
    <property type="entry name" value="GNAT"/>
    <property type="match status" value="2"/>
</dbReference>
<dbReference type="GO" id="GO:0016747">
    <property type="term" value="F:acyltransferase activity, transferring groups other than amino-acyl groups"/>
    <property type="evidence" value="ECO:0007669"/>
    <property type="project" value="InterPro"/>
</dbReference>
<name>A0A563E5Z4_9MICO</name>
<dbReference type="Proteomes" id="UP000320244">
    <property type="component" value="Unassembled WGS sequence"/>
</dbReference>